<dbReference type="GO" id="GO:0010041">
    <property type="term" value="P:response to iron(III) ion"/>
    <property type="evidence" value="ECO:0007669"/>
    <property type="project" value="TreeGrafter"/>
</dbReference>
<keyword evidence="2" id="KW-1003">Cell membrane</keyword>
<evidence type="ECO:0000256" key="4">
    <source>
        <dbReference type="ARBA" id="ARBA00022679"/>
    </source>
</evidence>
<keyword evidence="5 8" id="KW-0812">Transmembrane</keyword>
<feature type="transmembrane region" description="Helical" evidence="8">
    <location>
        <begin position="212"/>
        <end position="229"/>
    </location>
</feature>
<evidence type="ECO:0000256" key="3">
    <source>
        <dbReference type="ARBA" id="ARBA00022676"/>
    </source>
</evidence>
<feature type="transmembrane region" description="Helical" evidence="8">
    <location>
        <begin position="32"/>
        <end position="53"/>
    </location>
</feature>
<evidence type="ECO:0000313" key="10">
    <source>
        <dbReference type="EMBL" id="EPH39711.1"/>
    </source>
</evidence>
<dbReference type="GO" id="GO:0005886">
    <property type="term" value="C:plasma membrane"/>
    <property type="evidence" value="ECO:0007669"/>
    <property type="project" value="UniProtKB-SubCell"/>
</dbReference>
<dbReference type="Pfam" id="PF13231">
    <property type="entry name" value="PMT_2"/>
    <property type="match status" value="1"/>
</dbReference>
<evidence type="ECO:0000259" key="9">
    <source>
        <dbReference type="Pfam" id="PF13231"/>
    </source>
</evidence>
<reference evidence="10 11" key="1">
    <citation type="submission" date="2013-02" db="EMBL/GenBank/DDBJ databases">
        <title>Draft Genome Sequence of Streptomyces aurantiacus, Which Produces Setomimycin.</title>
        <authorList>
            <person name="Gruening B.A."/>
            <person name="Praeg A."/>
            <person name="Erxleben A."/>
            <person name="Guenther S."/>
            <person name="Mueller M."/>
        </authorList>
    </citation>
    <scope>NUCLEOTIDE SEQUENCE [LARGE SCALE GENOMIC DNA]</scope>
    <source>
        <strain evidence="10 11">JA 4570</strain>
    </source>
</reference>
<evidence type="ECO:0000256" key="2">
    <source>
        <dbReference type="ARBA" id="ARBA00022475"/>
    </source>
</evidence>
<dbReference type="InterPro" id="IPR050297">
    <property type="entry name" value="LipidA_mod_glycosyltrf_83"/>
</dbReference>
<keyword evidence="4" id="KW-0808">Transferase</keyword>
<dbReference type="EMBL" id="AOPZ01000497">
    <property type="protein sequence ID" value="EPH39711.1"/>
    <property type="molecule type" value="Genomic_DNA"/>
</dbReference>
<proteinExistence type="predicted"/>
<feature type="transmembrane region" description="Helical" evidence="8">
    <location>
        <begin position="139"/>
        <end position="162"/>
    </location>
</feature>
<keyword evidence="6 8" id="KW-1133">Transmembrane helix</keyword>
<dbReference type="AlphaFoldDB" id="S3Z7M7"/>
<feature type="transmembrane region" description="Helical" evidence="8">
    <location>
        <begin position="273"/>
        <end position="289"/>
    </location>
</feature>
<evidence type="ECO:0000256" key="6">
    <source>
        <dbReference type="ARBA" id="ARBA00022989"/>
    </source>
</evidence>
<dbReference type="PATRIC" id="fig|1286094.4.peg.7159"/>
<dbReference type="OrthoDB" id="5318634at2"/>
<feature type="transmembrane region" description="Helical" evidence="8">
    <location>
        <begin position="301"/>
        <end position="319"/>
    </location>
</feature>
<evidence type="ECO:0000256" key="1">
    <source>
        <dbReference type="ARBA" id="ARBA00004651"/>
    </source>
</evidence>
<name>S3Z7M7_9ACTN</name>
<feature type="domain" description="Glycosyltransferase RgtA/B/C/D-like" evidence="9">
    <location>
        <begin position="60"/>
        <end position="193"/>
    </location>
</feature>
<feature type="transmembrane region" description="Helical" evidence="8">
    <location>
        <begin position="113"/>
        <end position="133"/>
    </location>
</feature>
<dbReference type="Proteomes" id="UP000014629">
    <property type="component" value="Unassembled WGS sequence"/>
</dbReference>
<protein>
    <recommendedName>
        <fullName evidence="9">Glycosyltransferase RgtA/B/C/D-like domain-containing protein</fullName>
    </recommendedName>
</protein>
<evidence type="ECO:0000256" key="5">
    <source>
        <dbReference type="ARBA" id="ARBA00022692"/>
    </source>
</evidence>
<comment type="caution">
    <text evidence="10">The sequence shown here is derived from an EMBL/GenBank/DDBJ whole genome shotgun (WGS) entry which is preliminary data.</text>
</comment>
<dbReference type="GO" id="GO:0016763">
    <property type="term" value="F:pentosyltransferase activity"/>
    <property type="evidence" value="ECO:0007669"/>
    <property type="project" value="TreeGrafter"/>
</dbReference>
<dbReference type="InterPro" id="IPR038731">
    <property type="entry name" value="RgtA/B/C-like"/>
</dbReference>
<gene>
    <name evidence="10" type="ORF">STRAU_7234</name>
</gene>
<evidence type="ECO:0000313" key="11">
    <source>
        <dbReference type="Proteomes" id="UP000014629"/>
    </source>
</evidence>
<keyword evidence="3" id="KW-0328">Glycosyltransferase</keyword>
<evidence type="ECO:0000256" key="8">
    <source>
        <dbReference type="SAM" id="Phobius"/>
    </source>
</evidence>
<feature type="transmembrane region" description="Helical" evidence="8">
    <location>
        <begin position="241"/>
        <end position="261"/>
    </location>
</feature>
<organism evidence="10 11">
    <name type="scientific">Streptomyces aurantiacus JA 4570</name>
    <dbReference type="NCBI Taxonomy" id="1286094"/>
    <lineage>
        <taxon>Bacteria</taxon>
        <taxon>Bacillati</taxon>
        <taxon>Actinomycetota</taxon>
        <taxon>Actinomycetes</taxon>
        <taxon>Kitasatosporales</taxon>
        <taxon>Streptomycetaceae</taxon>
        <taxon>Streptomyces</taxon>
        <taxon>Streptomyces aurantiacus group</taxon>
    </lineage>
</organism>
<feature type="transmembrane region" description="Helical" evidence="8">
    <location>
        <begin position="174"/>
        <end position="192"/>
    </location>
</feature>
<keyword evidence="7 8" id="KW-0472">Membrane</keyword>
<keyword evidence="11" id="KW-1185">Reference proteome</keyword>
<sequence length="457" mass="47782">MWRDEAVTYDMTHRELGALWQTLGTNDAVHGLYYLTMKAVFALCSAPAVSPALGDADPLLVLRLPSVLSMAAAAAGVALLGRRLAGARAGLLAGVVFALLPPVQRFAQEGRSYAMVCALVVWATYALARAAGAGRRGPWTVYAALMLTACLLHEFALLALPAHGLTLRRAARRPWILAAAAVAAGTAPLAVVSQRQSAQVSWLEGSSLTTGSAGLIALGIGCAAFLARVRERRQHSGHGAGAGELALPVGLLVLPTLVLLLVSLVEPLYVDRYVLYSQAGLALLVGAALDRAARGTRPRAVAVAVTGAAVVLTLLPFSVQLRTPQSRIDDTTAVARAVREAGAPGDGLLYTPLRRRVWTLPYAGAAAGLSDLALARDPASSHTLYGTEVSAGVLRARMLRRDRIVVAGDPAAPATGSADASGLEAVKRDTLDAHFEACRSWHPRGARVTLYARPGQC</sequence>
<accession>S3Z7M7</accession>
<dbReference type="PANTHER" id="PTHR33908">
    <property type="entry name" value="MANNOSYLTRANSFERASE YKCB-RELATED"/>
    <property type="match status" value="1"/>
</dbReference>
<comment type="subcellular location">
    <subcellularLocation>
        <location evidence="1">Cell membrane</location>
        <topology evidence="1">Multi-pass membrane protein</topology>
    </subcellularLocation>
</comment>
<dbReference type="PANTHER" id="PTHR33908:SF3">
    <property type="entry name" value="UNDECAPRENYL PHOSPHATE-ALPHA-4-AMINO-4-DEOXY-L-ARABINOSE ARABINOSYL TRANSFERASE"/>
    <property type="match status" value="1"/>
</dbReference>
<feature type="transmembrane region" description="Helical" evidence="8">
    <location>
        <begin position="60"/>
        <end position="79"/>
    </location>
</feature>
<dbReference type="GO" id="GO:0009103">
    <property type="term" value="P:lipopolysaccharide biosynthetic process"/>
    <property type="evidence" value="ECO:0007669"/>
    <property type="project" value="UniProtKB-ARBA"/>
</dbReference>
<evidence type="ECO:0000256" key="7">
    <source>
        <dbReference type="ARBA" id="ARBA00023136"/>
    </source>
</evidence>